<dbReference type="Pfam" id="PF01979">
    <property type="entry name" value="Amidohydro_1"/>
    <property type="match status" value="1"/>
</dbReference>
<dbReference type="PANTHER" id="PTHR11113">
    <property type="entry name" value="N-ACETYLGLUCOSAMINE-6-PHOSPHATE DEACETYLASE"/>
    <property type="match status" value="1"/>
</dbReference>
<feature type="binding site" evidence="8">
    <location>
        <position position="140"/>
    </location>
    <ligand>
        <name>Zn(2+)</name>
        <dbReference type="ChEBI" id="CHEBI:29105"/>
    </ligand>
</feature>
<comment type="caution">
    <text evidence="10">The sequence shown here is derived from an EMBL/GenBank/DDBJ whole genome shotgun (WGS) entry which is preliminary data.</text>
</comment>
<dbReference type="InterPro" id="IPR011059">
    <property type="entry name" value="Metal-dep_hydrolase_composite"/>
</dbReference>
<name>A0A0L6W4J3_9FIRM</name>
<evidence type="ECO:0000256" key="3">
    <source>
        <dbReference type="ARBA" id="ARBA00022801"/>
    </source>
</evidence>
<dbReference type="CDD" id="cd00854">
    <property type="entry name" value="NagA"/>
    <property type="match status" value="1"/>
</dbReference>
<dbReference type="GO" id="GO:0046872">
    <property type="term" value="F:metal ion binding"/>
    <property type="evidence" value="ECO:0007669"/>
    <property type="project" value="UniProtKB-KW"/>
</dbReference>
<evidence type="ECO:0000259" key="9">
    <source>
        <dbReference type="Pfam" id="PF01979"/>
    </source>
</evidence>
<dbReference type="SUPFAM" id="SSF51556">
    <property type="entry name" value="Metallo-dependent hydrolases"/>
    <property type="match status" value="1"/>
</dbReference>
<dbReference type="AlphaFoldDB" id="A0A0L6W4J3"/>
<evidence type="ECO:0000313" key="10">
    <source>
        <dbReference type="EMBL" id="KNZ70487.1"/>
    </source>
</evidence>
<evidence type="ECO:0000256" key="6">
    <source>
        <dbReference type="PIRSR" id="PIRSR038994-1"/>
    </source>
</evidence>
<evidence type="ECO:0000256" key="7">
    <source>
        <dbReference type="PIRSR" id="PIRSR038994-2"/>
    </source>
</evidence>
<evidence type="ECO:0000256" key="5">
    <source>
        <dbReference type="PIRNR" id="PIRNR038994"/>
    </source>
</evidence>
<sequence>MANTASAQQATVLYGNIVDPMDGVQEGFVSFAEGKITGRGPGFSPAGVAKSQVIAFADGFICPGFIDLHVHGGGGADFADGKEESFRTVAEFHASGGTTSLLATLVPLERGKLTECVKSLGGFIKKQDGYGACVLGVHLEGPFVNRAWKGALDDRFITEPDEQYFQTLNRMAAGSLRLITLAPEMAGAARVVREAASSGVLVFAGHTEADHMMLKQSMQWGVRGITHFYNAMAGFHHRKPGTVGGGLLLENLHLSIIPEIHHVDPLAFRLAYELKGPELITVITDCISAGGMKDGTYPLGSMEVVVENNTARLLTGALAGSAITMLEGIKYLVEQVRLTVEEAVGMASLNPARLLGLANKKGSLLPGFDADITVFDKKFRPLMTIVGGKIVYSA</sequence>
<reference evidence="11" key="1">
    <citation type="submission" date="2015-07" db="EMBL/GenBank/DDBJ databases">
        <title>Complete Genome of Thermincola ferriacetica strain Z-0001T.</title>
        <authorList>
            <person name="Lusk B."/>
            <person name="Badalamenti J.P."/>
            <person name="Parameswaran P."/>
            <person name="Bond D.R."/>
            <person name="Torres C.I."/>
        </authorList>
    </citation>
    <scope>NUCLEOTIDE SEQUENCE [LARGE SCALE GENOMIC DNA]</scope>
    <source>
        <strain evidence="11">Z-0001</strain>
    </source>
</reference>
<dbReference type="PANTHER" id="PTHR11113:SF14">
    <property type="entry name" value="N-ACETYLGLUCOSAMINE-6-PHOSPHATE DEACETYLASE"/>
    <property type="match status" value="1"/>
</dbReference>
<comment type="cofactor">
    <cofactor evidence="8">
        <name>a divalent metal cation</name>
        <dbReference type="ChEBI" id="CHEBI:60240"/>
    </cofactor>
    <text evidence="8">Binds 1 divalent metal cation per subunit.</text>
</comment>
<comment type="similarity">
    <text evidence="1 5">Belongs to the metallo-dependent hydrolases superfamily. NagA family.</text>
</comment>
<keyword evidence="2 8" id="KW-0479">Metal-binding</keyword>
<gene>
    <name evidence="10" type="ORF">Tfer_0669</name>
</gene>
<dbReference type="InterPro" id="IPR032466">
    <property type="entry name" value="Metal_Hydrolase"/>
</dbReference>
<dbReference type="NCBIfam" id="TIGR00221">
    <property type="entry name" value="nagA"/>
    <property type="match status" value="1"/>
</dbReference>
<dbReference type="GO" id="GO:0006046">
    <property type="term" value="P:N-acetylglucosamine catabolic process"/>
    <property type="evidence" value="ECO:0007669"/>
    <property type="project" value="TreeGrafter"/>
</dbReference>
<keyword evidence="11" id="KW-1185">Reference proteome</keyword>
<organism evidence="10 11">
    <name type="scientific">Thermincola ferriacetica</name>
    <dbReference type="NCBI Taxonomy" id="281456"/>
    <lineage>
        <taxon>Bacteria</taxon>
        <taxon>Bacillati</taxon>
        <taxon>Bacillota</taxon>
        <taxon>Clostridia</taxon>
        <taxon>Eubacteriales</taxon>
        <taxon>Thermincolaceae</taxon>
        <taxon>Thermincola</taxon>
    </lineage>
</organism>
<feature type="binding site" evidence="7">
    <location>
        <begin position="318"/>
        <end position="320"/>
    </location>
    <ligand>
        <name>substrate</name>
    </ligand>
</feature>
<evidence type="ECO:0000256" key="1">
    <source>
        <dbReference type="ARBA" id="ARBA00010716"/>
    </source>
</evidence>
<dbReference type="Gene3D" id="2.30.40.10">
    <property type="entry name" value="Urease, subunit C, domain 1"/>
    <property type="match status" value="1"/>
</dbReference>
<dbReference type="Gene3D" id="3.20.20.140">
    <property type="entry name" value="Metal-dependent hydrolases"/>
    <property type="match status" value="1"/>
</dbReference>
<dbReference type="InterPro" id="IPR003764">
    <property type="entry name" value="GlcNAc_6-P_deAcase"/>
</dbReference>
<evidence type="ECO:0000256" key="2">
    <source>
        <dbReference type="ARBA" id="ARBA00022723"/>
    </source>
</evidence>
<dbReference type="InterPro" id="IPR006680">
    <property type="entry name" value="Amidohydro-rel"/>
</dbReference>
<feature type="binding site" evidence="7">
    <location>
        <position position="151"/>
    </location>
    <ligand>
        <name>substrate</name>
    </ligand>
</feature>
<dbReference type="PATRIC" id="fig|281456.6.peg.708"/>
<accession>A0A0L6W4J3</accession>
<feature type="binding site" evidence="8">
    <location>
        <position position="227"/>
    </location>
    <ligand>
        <name>Zn(2+)</name>
        <dbReference type="ChEBI" id="CHEBI:29105"/>
    </ligand>
</feature>
<evidence type="ECO:0000256" key="8">
    <source>
        <dbReference type="PIRSR" id="PIRSR038994-3"/>
    </source>
</evidence>
<feature type="binding site" evidence="7">
    <location>
        <position position="262"/>
    </location>
    <ligand>
        <name>substrate</name>
    </ligand>
</feature>
<dbReference type="RefSeq" id="WP_052216868.1">
    <property type="nucleotide sequence ID" value="NZ_LGTE01000003.1"/>
</dbReference>
<dbReference type="PIRSF" id="PIRSF038994">
    <property type="entry name" value="NagA"/>
    <property type="match status" value="1"/>
</dbReference>
<dbReference type="EMBL" id="LGTE01000003">
    <property type="protein sequence ID" value="KNZ70487.1"/>
    <property type="molecule type" value="Genomic_DNA"/>
</dbReference>
<proteinExistence type="inferred from homology"/>
<feature type="binding site" evidence="8">
    <location>
        <position position="206"/>
    </location>
    <ligand>
        <name>Zn(2+)</name>
        <dbReference type="ChEBI" id="CHEBI:29105"/>
    </ligand>
</feature>
<feature type="domain" description="Amidohydrolase-related" evidence="9">
    <location>
        <begin position="60"/>
        <end position="391"/>
    </location>
</feature>
<keyword evidence="4 5" id="KW-0119">Carbohydrate metabolism</keyword>
<keyword evidence="3 5" id="KW-0378">Hydrolase</keyword>
<evidence type="ECO:0000256" key="4">
    <source>
        <dbReference type="ARBA" id="ARBA00023277"/>
    </source>
</evidence>
<feature type="binding site" evidence="7">
    <location>
        <begin position="230"/>
        <end position="231"/>
    </location>
    <ligand>
        <name>substrate</name>
    </ligand>
</feature>
<feature type="binding site" evidence="7">
    <location>
        <position position="238"/>
    </location>
    <ligand>
        <name>substrate</name>
    </ligand>
</feature>
<dbReference type="GO" id="GO:0008448">
    <property type="term" value="F:N-acetylglucosamine-6-phosphate deacetylase activity"/>
    <property type="evidence" value="ECO:0007669"/>
    <property type="project" value="InterPro"/>
</dbReference>
<dbReference type="Proteomes" id="UP000037175">
    <property type="component" value="Unassembled WGS sequence"/>
</dbReference>
<protein>
    <submittedName>
        <fullName evidence="10">N-acetylglucosamine-6-phosphate deacetylase</fullName>
    </submittedName>
</protein>
<dbReference type="SUPFAM" id="SSF51338">
    <property type="entry name" value="Composite domain of metallo-dependent hydrolases"/>
    <property type="match status" value="1"/>
</dbReference>
<feature type="active site" description="Proton donor/acceptor" evidence="6">
    <location>
        <position position="285"/>
    </location>
</feature>
<evidence type="ECO:0000313" key="11">
    <source>
        <dbReference type="Proteomes" id="UP000037175"/>
    </source>
</evidence>